<evidence type="ECO:0000256" key="1">
    <source>
        <dbReference type="SAM" id="Phobius"/>
    </source>
</evidence>
<sequence length="201" mass="24205">MKDFEELKNIWHGQAELPRVSYEEVLSKVKKTRLVFSNKLLLQVVSLSLAIALMVLILFKVDFRLDTSYLAIVIFILCCLFYLYVQVRDYRKISRSETLLEMPEEYISYLKSYKQARYILNTRIYRIYMLFMGIGFALYFIEVFFFVSMVQTLIAVAFTVAWFFVCYYVFMRMYIRKEEARLNEMIGNLERLKKQFEVEEV</sequence>
<dbReference type="AlphaFoldDB" id="A0A7K1XWS6"/>
<evidence type="ECO:0000313" key="3">
    <source>
        <dbReference type="Proteomes" id="UP000451233"/>
    </source>
</evidence>
<gene>
    <name evidence="2" type="ORF">GS398_08135</name>
</gene>
<protein>
    <submittedName>
        <fullName evidence="2">Uncharacterized protein</fullName>
    </submittedName>
</protein>
<name>A0A7K1XWS6_9SPHI</name>
<dbReference type="Proteomes" id="UP000451233">
    <property type="component" value="Unassembled WGS sequence"/>
</dbReference>
<dbReference type="RefSeq" id="WP_160906272.1">
    <property type="nucleotide sequence ID" value="NZ_WVHS01000002.1"/>
</dbReference>
<feature type="transmembrane region" description="Helical" evidence="1">
    <location>
        <begin position="153"/>
        <end position="175"/>
    </location>
</feature>
<proteinExistence type="predicted"/>
<keyword evidence="1" id="KW-0472">Membrane</keyword>
<organism evidence="2 3">
    <name type="scientific">Hufsiella ginkgonis</name>
    <dbReference type="NCBI Taxonomy" id="2695274"/>
    <lineage>
        <taxon>Bacteria</taxon>
        <taxon>Pseudomonadati</taxon>
        <taxon>Bacteroidota</taxon>
        <taxon>Sphingobacteriia</taxon>
        <taxon>Sphingobacteriales</taxon>
        <taxon>Sphingobacteriaceae</taxon>
        <taxon>Hufsiella</taxon>
    </lineage>
</organism>
<feature type="transmembrane region" description="Helical" evidence="1">
    <location>
        <begin position="40"/>
        <end position="61"/>
    </location>
</feature>
<keyword evidence="1" id="KW-0812">Transmembrane</keyword>
<keyword evidence="1" id="KW-1133">Transmembrane helix</keyword>
<feature type="transmembrane region" description="Helical" evidence="1">
    <location>
        <begin position="67"/>
        <end position="85"/>
    </location>
</feature>
<reference evidence="2 3" key="1">
    <citation type="submission" date="2019-11" db="EMBL/GenBank/DDBJ databases">
        <title>Pedobacter sp. HMF7056 Genome sequencing and assembly.</title>
        <authorList>
            <person name="Kang H."/>
            <person name="Kim H."/>
            <person name="Joh K."/>
        </authorList>
    </citation>
    <scope>NUCLEOTIDE SEQUENCE [LARGE SCALE GENOMIC DNA]</scope>
    <source>
        <strain evidence="2 3">HMF7056</strain>
    </source>
</reference>
<feature type="transmembrane region" description="Helical" evidence="1">
    <location>
        <begin position="127"/>
        <end position="147"/>
    </location>
</feature>
<comment type="caution">
    <text evidence="2">The sequence shown here is derived from an EMBL/GenBank/DDBJ whole genome shotgun (WGS) entry which is preliminary data.</text>
</comment>
<dbReference type="EMBL" id="WVHS01000002">
    <property type="protein sequence ID" value="MXV15267.1"/>
    <property type="molecule type" value="Genomic_DNA"/>
</dbReference>
<accession>A0A7K1XWS6</accession>
<keyword evidence="3" id="KW-1185">Reference proteome</keyword>
<evidence type="ECO:0000313" key="2">
    <source>
        <dbReference type="EMBL" id="MXV15267.1"/>
    </source>
</evidence>